<keyword evidence="3" id="KW-1185">Reference proteome</keyword>
<gene>
    <name evidence="2" type="ORF">LENED_010701</name>
</gene>
<proteinExistence type="predicted"/>
<name>A0A1Q3EN45_LENED</name>
<evidence type="ECO:0000256" key="1">
    <source>
        <dbReference type="SAM" id="MobiDB-lite"/>
    </source>
</evidence>
<evidence type="ECO:0000313" key="2">
    <source>
        <dbReference type="EMBL" id="GAW08630.1"/>
    </source>
</evidence>
<feature type="region of interest" description="Disordered" evidence="1">
    <location>
        <begin position="212"/>
        <end position="231"/>
    </location>
</feature>
<comment type="caution">
    <text evidence="2">The sequence shown here is derived from an EMBL/GenBank/DDBJ whole genome shotgun (WGS) entry which is preliminary data.</text>
</comment>
<reference evidence="2 3" key="2">
    <citation type="submission" date="2017-02" db="EMBL/GenBank/DDBJ databases">
        <title>A genome survey and senescence transcriptome analysis in Lentinula edodes.</title>
        <authorList>
            <person name="Sakamoto Y."/>
            <person name="Nakade K."/>
            <person name="Sato S."/>
            <person name="Yoshida Y."/>
            <person name="Miyazaki K."/>
            <person name="Natsume S."/>
            <person name="Konno N."/>
        </authorList>
    </citation>
    <scope>NUCLEOTIDE SEQUENCE [LARGE SCALE GENOMIC DNA]</scope>
    <source>
        <strain evidence="2 3">NBRC 111202</strain>
    </source>
</reference>
<organism evidence="2 3">
    <name type="scientific">Lentinula edodes</name>
    <name type="common">Shiitake mushroom</name>
    <name type="synonym">Lentinus edodes</name>
    <dbReference type="NCBI Taxonomy" id="5353"/>
    <lineage>
        <taxon>Eukaryota</taxon>
        <taxon>Fungi</taxon>
        <taxon>Dikarya</taxon>
        <taxon>Basidiomycota</taxon>
        <taxon>Agaricomycotina</taxon>
        <taxon>Agaricomycetes</taxon>
        <taxon>Agaricomycetidae</taxon>
        <taxon>Agaricales</taxon>
        <taxon>Marasmiineae</taxon>
        <taxon>Omphalotaceae</taxon>
        <taxon>Lentinula</taxon>
    </lineage>
</organism>
<accession>A0A1Q3EN45</accession>
<dbReference type="Proteomes" id="UP000188533">
    <property type="component" value="Unassembled WGS sequence"/>
</dbReference>
<evidence type="ECO:0000313" key="3">
    <source>
        <dbReference type="Proteomes" id="UP000188533"/>
    </source>
</evidence>
<protein>
    <submittedName>
        <fullName evidence="2">Protein</fullName>
    </submittedName>
</protein>
<sequence length="651" mass="71691">MPFCIVKLNSITLLFNFPPSVPLPVSSPYSALSLSLICIRKRLLTLGVPCSSINNGAAAAAGSLDPLVSDLDALDTQSFATLCGVLNLHAATLSLLTLRTQQVMDAMEVDSNGESSTNIKINGEIFKVIYPPEPQPAGTVVLPGKQEDGVFHAMYKDINVLKRPALLELCKEYSLGSQGNMKVLREKITAFSENKIRWPSVIPSARRSHCGVRSGGIVKNKPKSKEGPVAAPKARKFKPSLLQRNDLLGRPLNTPLNAQLFDTERSKDLRTIEQKESVVSWAIEFDDSHPFIPREEIVRRRKAREEAKAAEQATTTVKLAEFMRSMEVQISNLTATFERLGLGPLSSATFTQRSGVLTNSGMLNNPLQPGLAAVLEVYHAAVPTNTIPTFGINTAATRQVNAAAISNPLATVVTPPVLSVSGMAANNSSANPTASVQKLSIEAVNFDYLTIAHRKVIKYQYSDVREPRQISFVADIARLDRVWDDEGPNWDPLDCGKNLLEINGASIALRYWCDIFRGKGDGTWSWLKKYWTEWKYVAERYRASSPDDFWKEFSSSNGERLHWKAITDQLRKIRGVQEEHLVNKAKLEYGARFSEVFVTNKGKVLTDNSAIARRSFTTIHKGHSNHNLVLVPPAIGKQSPGLAQCGTLTCP</sequence>
<reference evidence="2 3" key="1">
    <citation type="submission" date="2016-08" db="EMBL/GenBank/DDBJ databases">
        <authorList>
            <consortium name="Lentinula edodes genome sequencing consortium"/>
            <person name="Sakamoto Y."/>
            <person name="Nakade K."/>
            <person name="Sato S."/>
            <person name="Yoshida Y."/>
            <person name="Miyazaki K."/>
            <person name="Natsume S."/>
            <person name="Konno N."/>
        </authorList>
    </citation>
    <scope>NUCLEOTIDE SEQUENCE [LARGE SCALE GENOMIC DNA]</scope>
    <source>
        <strain evidence="2 3">NBRC 111202</strain>
    </source>
</reference>
<dbReference type="EMBL" id="BDGU01000676">
    <property type="protein sequence ID" value="GAW08630.1"/>
    <property type="molecule type" value="Genomic_DNA"/>
</dbReference>
<dbReference type="AlphaFoldDB" id="A0A1Q3EN45"/>